<keyword evidence="1" id="KW-1133">Transmembrane helix</keyword>
<feature type="transmembrane region" description="Helical" evidence="1">
    <location>
        <begin position="5"/>
        <end position="24"/>
    </location>
</feature>
<comment type="caution">
    <text evidence="2">The sequence shown here is derived from an EMBL/GenBank/DDBJ whole genome shotgun (WGS) entry which is preliminary data.</text>
</comment>
<organism evidence="2 3">
    <name type="scientific">Nocardioides agri</name>
    <dbReference type="NCBI Taxonomy" id="2682843"/>
    <lineage>
        <taxon>Bacteria</taxon>
        <taxon>Bacillati</taxon>
        <taxon>Actinomycetota</taxon>
        <taxon>Actinomycetes</taxon>
        <taxon>Propionibacteriales</taxon>
        <taxon>Nocardioidaceae</taxon>
        <taxon>Nocardioides</taxon>
    </lineage>
</organism>
<dbReference type="Proteomes" id="UP000473525">
    <property type="component" value="Unassembled WGS sequence"/>
</dbReference>
<keyword evidence="1" id="KW-0472">Membrane</keyword>
<name>A0A6L6XNM1_9ACTN</name>
<feature type="transmembrane region" description="Helical" evidence="1">
    <location>
        <begin position="70"/>
        <end position="91"/>
    </location>
</feature>
<evidence type="ECO:0000313" key="2">
    <source>
        <dbReference type="EMBL" id="MVQ48931.1"/>
    </source>
</evidence>
<dbReference type="AlphaFoldDB" id="A0A6L6XNM1"/>
<dbReference type="RefSeq" id="WP_157341348.1">
    <property type="nucleotide sequence ID" value="NZ_WSEK01000004.1"/>
</dbReference>
<feature type="transmembrane region" description="Helical" evidence="1">
    <location>
        <begin position="44"/>
        <end position="63"/>
    </location>
</feature>
<keyword evidence="3" id="KW-1185">Reference proteome</keyword>
<accession>A0A6L6XNM1</accession>
<reference evidence="2 3" key="1">
    <citation type="submission" date="2019-12" db="EMBL/GenBank/DDBJ databases">
        <authorList>
            <person name="Huq M.A."/>
        </authorList>
    </citation>
    <scope>NUCLEOTIDE SEQUENCE [LARGE SCALE GENOMIC DNA]</scope>
    <source>
        <strain evidence="2 3">MAH-18</strain>
    </source>
</reference>
<keyword evidence="1" id="KW-0812">Transmembrane</keyword>
<proteinExistence type="predicted"/>
<evidence type="ECO:0000313" key="3">
    <source>
        <dbReference type="Proteomes" id="UP000473525"/>
    </source>
</evidence>
<protein>
    <submittedName>
        <fullName evidence="2">Uncharacterized protein</fullName>
    </submittedName>
</protein>
<sequence length="133" mass="14746">MRRLILAMLGIAIAIDVAYWTIWFADRDVLASEHTDAYYEFENAFPLADLWLGIACLLAFLTLRRGSERATFWLTCAGSAGLYLFGMDLLYDVENAIFTSGGGGVVEAVIVALTLVFSLTVLRFAWTRQPVIA</sequence>
<dbReference type="EMBL" id="WSEK01000004">
    <property type="protein sequence ID" value="MVQ48931.1"/>
    <property type="molecule type" value="Genomic_DNA"/>
</dbReference>
<gene>
    <name evidence="2" type="ORF">GON03_07030</name>
</gene>
<feature type="transmembrane region" description="Helical" evidence="1">
    <location>
        <begin position="103"/>
        <end position="126"/>
    </location>
</feature>
<evidence type="ECO:0000256" key="1">
    <source>
        <dbReference type="SAM" id="Phobius"/>
    </source>
</evidence>